<organism evidence="1 2">
    <name type="scientific">Candidatus Nitrospira nitrosa</name>
    <dbReference type="NCBI Taxonomy" id="1742972"/>
    <lineage>
        <taxon>Bacteria</taxon>
        <taxon>Pseudomonadati</taxon>
        <taxon>Nitrospirota</taxon>
        <taxon>Nitrospiria</taxon>
        <taxon>Nitrospirales</taxon>
        <taxon>Nitrospiraceae</taxon>
        <taxon>Nitrospira</taxon>
    </lineage>
</organism>
<evidence type="ECO:0000313" key="2">
    <source>
        <dbReference type="Proteomes" id="UP000199032"/>
    </source>
</evidence>
<sequence length="598" mass="65954">MSINVTSAQEMLAAAVAARGAEDPEIVSIKRVLKLLDKTAKSNRTYGSANPVAQKFSHQLFEELTAHLSTYAKLAILVQRSELSCKDYVVYESASEGGGESLAFKLYADGIRELVLYQGLTEEDLSFFLSALWKEIETTDEDDDDIVTRLWSKNLSTITVATAEELSKANDGFFRLDGKISSSDTTLRALLDQEVNRKKRAGSDGTSGGNATNRFQSGLTGFEVTEEELATLAKEIESERKQDALMYILDMLTAILASEQSSKLLTKLFSLWSTIVDSLLQEGKWTVLESVLSLLHETDTVRPDLGDEHKQQLASVLSGLSRAERVKTIENYLNRTPNANVEGLSTVLLLMTPDAVPALCSMLGKLTVPAHQAIVADALAVLAKDHPDSVVRGLFDRRPAYVRHLLAILIKWNNPKFIESIEKVIRYPDAHVRRDVIRAISLFRPNGNGTKLVSLMDDTDESVRFAALKPLMSGQYTVPFALWSPLLSEDQFVDRPLSERRAVFQAIRATCGDEAIPYWQKLMTGWAWRNRKKKEELAVLGAEMLGKLATPAAMDALSIGAQKGSTVVRQACAAALTQAQRLQRGAPSTDTFSQEARP</sequence>
<dbReference type="InterPro" id="IPR011989">
    <property type="entry name" value="ARM-like"/>
</dbReference>
<gene>
    <name evidence="1" type="ORF">COMA1_40297</name>
</gene>
<dbReference type="OrthoDB" id="9766168at2"/>
<keyword evidence="2" id="KW-1185">Reference proteome</keyword>
<evidence type="ECO:0000313" key="1">
    <source>
        <dbReference type="EMBL" id="CUS37864.1"/>
    </source>
</evidence>
<dbReference type="Proteomes" id="UP000199032">
    <property type="component" value="Unassembled WGS sequence"/>
</dbReference>
<dbReference type="RefSeq" id="WP_141654373.1">
    <property type="nucleotide sequence ID" value="NZ_CZQA01000010.1"/>
</dbReference>
<dbReference type="STRING" id="1742972.COMA1_40297"/>
<dbReference type="EMBL" id="CZQA01000010">
    <property type="protein sequence ID" value="CUS37864.1"/>
    <property type="molecule type" value="Genomic_DNA"/>
</dbReference>
<dbReference type="InterPro" id="IPR016024">
    <property type="entry name" value="ARM-type_fold"/>
</dbReference>
<reference evidence="1 2" key="1">
    <citation type="submission" date="2015-10" db="EMBL/GenBank/DDBJ databases">
        <authorList>
            <person name="Gilbert D.G."/>
        </authorList>
    </citation>
    <scope>NUCLEOTIDE SEQUENCE [LARGE SCALE GENOMIC DNA]</scope>
    <source>
        <strain evidence="1">COMA1</strain>
    </source>
</reference>
<name>A0A0S4LMV4_9BACT</name>
<accession>A0A0S4LMV4</accession>
<proteinExistence type="predicted"/>
<dbReference type="AlphaFoldDB" id="A0A0S4LMV4"/>
<dbReference type="SUPFAM" id="SSF48371">
    <property type="entry name" value="ARM repeat"/>
    <property type="match status" value="1"/>
</dbReference>
<dbReference type="Gene3D" id="1.25.10.10">
    <property type="entry name" value="Leucine-rich Repeat Variant"/>
    <property type="match status" value="1"/>
</dbReference>
<protein>
    <recommendedName>
        <fullName evidence="3">HEAT repeat domain-containing protein</fullName>
    </recommendedName>
</protein>
<evidence type="ECO:0008006" key="3">
    <source>
        <dbReference type="Google" id="ProtNLM"/>
    </source>
</evidence>